<dbReference type="EMBL" id="JACIBV010000001">
    <property type="protein sequence ID" value="MBB3730006.1"/>
    <property type="molecule type" value="Genomic_DNA"/>
</dbReference>
<keyword evidence="2" id="KW-1185">Reference proteome</keyword>
<gene>
    <name evidence="1" type="ORF">FHR33_005866</name>
</gene>
<sequence>MIARIWHGSTPIEKSADYLRLMRDVALPDYRSTPGNRGAYVLHREDGGVAHFITLTFWDSEQAIADFAGDDVTLAKYYDFDGDYLLEKELRVTHHDLYDR</sequence>
<keyword evidence="1" id="KW-0560">Oxidoreductase</keyword>
<proteinExistence type="predicted"/>
<dbReference type="GeneID" id="95392173"/>
<dbReference type="SUPFAM" id="SSF54909">
    <property type="entry name" value="Dimeric alpha+beta barrel"/>
    <property type="match status" value="1"/>
</dbReference>
<dbReference type="Proteomes" id="UP000579945">
    <property type="component" value="Unassembled WGS sequence"/>
</dbReference>
<comment type="caution">
    <text evidence="1">The sequence shown here is derived from an EMBL/GenBank/DDBJ whole genome shotgun (WGS) entry which is preliminary data.</text>
</comment>
<evidence type="ECO:0000313" key="1">
    <source>
        <dbReference type="EMBL" id="MBB3730006.1"/>
    </source>
</evidence>
<organism evidence="1 2">
    <name type="scientific">Nonomuraea dietziae</name>
    <dbReference type="NCBI Taxonomy" id="65515"/>
    <lineage>
        <taxon>Bacteria</taxon>
        <taxon>Bacillati</taxon>
        <taxon>Actinomycetota</taxon>
        <taxon>Actinomycetes</taxon>
        <taxon>Streptosporangiales</taxon>
        <taxon>Streptosporangiaceae</taxon>
        <taxon>Nonomuraea</taxon>
    </lineage>
</organism>
<dbReference type="GO" id="GO:0004497">
    <property type="term" value="F:monooxygenase activity"/>
    <property type="evidence" value="ECO:0007669"/>
    <property type="project" value="UniProtKB-KW"/>
</dbReference>
<dbReference type="AlphaFoldDB" id="A0A7W5V3S3"/>
<keyword evidence="1" id="KW-0503">Monooxygenase</keyword>
<reference evidence="1 2" key="1">
    <citation type="submission" date="2020-08" db="EMBL/GenBank/DDBJ databases">
        <title>Sequencing the genomes of 1000 actinobacteria strains.</title>
        <authorList>
            <person name="Klenk H.-P."/>
        </authorList>
    </citation>
    <scope>NUCLEOTIDE SEQUENCE [LARGE SCALE GENOMIC DNA]</scope>
    <source>
        <strain evidence="1 2">DSM 44320</strain>
    </source>
</reference>
<evidence type="ECO:0000313" key="2">
    <source>
        <dbReference type="Proteomes" id="UP000579945"/>
    </source>
</evidence>
<dbReference type="InterPro" id="IPR011008">
    <property type="entry name" value="Dimeric_a/b-barrel"/>
</dbReference>
<dbReference type="RefSeq" id="WP_183654088.1">
    <property type="nucleotide sequence ID" value="NZ_BAAAXX010000019.1"/>
</dbReference>
<name>A0A7W5V3S3_9ACTN</name>
<accession>A0A7W5V3S3</accession>
<protein>
    <submittedName>
        <fullName evidence="1">Heme-degrading monooxygenase HmoA</fullName>
    </submittedName>
</protein>